<organism evidence="1 2">
    <name type="scientific">Circinella minor</name>
    <dbReference type="NCBI Taxonomy" id="1195481"/>
    <lineage>
        <taxon>Eukaryota</taxon>
        <taxon>Fungi</taxon>
        <taxon>Fungi incertae sedis</taxon>
        <taxon>Mucoromycota</taxon>
        <taxon>Mucoromycotina</taxon>
        <taxon>Mucoromycetes</taxon>
        <taxon>Mucorales</taxon>
        <taxon>Lichtheimiaceae</taxon>
        <taxon>Circinella</taxon>
    </lineage>
</organism>
<accession>A0A8H7VP27</accession>
<comment type="caution">
    <text evidence="1">The sequence shown here is derived from an EMBL/GenBank/DDBJ whole genome shotgun (WGS) entry which is preliminary data.</text>
</comment>
<evidence type="ECO:0000313" key="1">
    <source>
        <dbReference type="EMBL" id="KAG2221784.1"/>
    </source>
</evidence>
<dbReference type="InterPro" id="IPR014867">
    <property type="entry name" value="Spore_coat_CotH_CotH2/3/7"/>
</dbReference>
<dbReference type="Proteomes" id="UP000646827">
    <property type="component" value="Unassembled WGS sequence"/>
</dbReference>
<dbReference type="AlphaFoldDB" id="A0A8H7VP27"/>
<dbReference type="EMBL" id="JAEPRB010000100">
    <property type="protein sequence ID" value="KAG2221784.1"/>
    <property type="molecule type" value="Genomic_DNA"/>
</dbReference>
<gene>
    <name evidence="1" type="ORF">INT45_003424</name>
</gene>
<reference evidence="1 2" key="1">
    <citation type="submission" date="2020-12" db="EMBL/GenBank/DDBJ databases">
        <title>Metabolic potential, ecology and presence of endohyphal bacteria is reflected in genomic diversity of Mucoromycotina.</title>
        <authorList>
            <person name="Muszewska A."/>
            <person name="Okrasinska A."/>
            <person name="Steczkiewicz K."/>
            <person name="Drgas O."/>
            <person name="Orlowska M."/>
            <person name="Perlinska-Lenart U."/>
            <person name="Aleksandrzak-Piekarczyk T."/>
            <person name="Szatraj K."/>
            <person name="Zielenkiewicz U."/>
            <person name="Pilsyk S."/>
            <person name="Malc E."/>
            <person name="Mieczkowski P."/>
            <person name="Kruszewska J.S."/>
            <person name="Biernat P."/>
            <person name="Pawlowska J."/>
        </authorList>
    </citation>
    <scope>NUCLEOTIDE SEQUENCE [LARGE SCALE GENOMIC DNA]</scope>
    <source>
        <strain evidence="1 2">CBS 142.35</strain>
    </source>
</reference>
<keyword evidence="2" id="KW-1185">Reference proteome</keyword>
<dbReference type="Pfam" id="PF08757">
    <property type="entry name" value="CotH"/>
    <property type="match status" value="1"/>
</dbReference>
<proteinExistence type="predicted"/>
<sequence>MMDDNKNDNSMTIEIIDNPFFKQQVESIKKEKTFATGVTTTRDEISKKSLIDDIYDQINQSVWDSSPVLQFYKHLSTISNLKMNPSRRRGKENKAEMPTIHIIADPTEIALLNENKLKKKKVDAKMLYISSSVIQEFNQVDFKIAERTTRTLQKLTYAIKIRNNEPSSTCSLHGFHRIKLCSFGYDLSRSSHKLKYRMVASLKMPTSSFNYVKVYINNHPIGIFELFGSQDAPYIDNKLSYDEKRQLHQQKNSVYKYHQIEPSVTPILKKDDDVCILNARYNNTIGKRENHNFQQNSYKIMNESIWRKSDMKLNQHSVSDGLTTGRRYQLPEQNYLDMNNVLFKNIATNGVSTMDKVVDDHLLKENKPSSTMSSKAENDLNSVNRGISLMRLLNESTNYILLPDINECIE</sequence>
<dbReference type="OrthoDB" id="10325281at2759"/>
<evidence type="ECO:0000313" key="2">
    <source>
        <dbReference type="Proteomes" id="UP000646827"/>
    </source>
</evidence>
<name>A0A8H7VP27_9FUNG</name>
<protein>
    <submittedName>
        <fullName evidence="1">Uncharacterized protein</fullName>
    </submittedName>
</protein>